<evidence type="ECO:0000313" key="10">
    <source>
        <dbReference type="EMBL" id="PWN27702.1"/>
    </source>
</evidence>
<feature type="compositionally biased region" description="Low complexity" evidence="8">
    <location>
        <begin position="278"/>
        <end position="290"/>
    </location>
</feature>
<evidence type="ECO:0000256" key="5">
    <source>
        <dbReference type="ARBA" id="ARBA00023163"/>
    </source>
</evidence>
<dbReference type="RefSeq" id="XP_025362314.1">
    <property type="nucleotide sequence ID" value="XM_025506124.1"/>
</dbReference>
<comment type="similarity">
    <text evidence="2 7">Belongs to the Mediator complex subunit 1 family.</text>
</comment>
<feature type="compositionally biased region" description="Low complexity" evidence="8">
    <location>
        <begin position="262"/>
        <end position="271"/>
    </location>
</feature>
<dbReference type="GO" id="GO:0003712">
    <property type="term" value="F:transcription coregulator activity"/>
    <property type="evidence" value="ECO:0007669"/>
    <property type="project" value="InterPro"/>
</dbReference>
<reference evidence="10 11" key="1">
    <citation type="journal article" date="2018" name="Mol. Biol. Evol.">
        <title>Broad Genomic Sampling Reveals a Smut Pathogenic Ancestry of the Fungal Clade Ustilaginomycotina.</title>
        <authorList>
            <person name="Kijpornyongpan T."/>
            <person name="Mondo S.J."/>
            <person name="Barry K."/>
            <person name="Sandor L."/>
            <person name="Lee J."/>
            <person name="Lipzen A."/>
            <person name="Pangilinan J."/>
            <person name="LaButti K."/>
            <person name="Hainaut M."/>
            <person name="Henrissat B."/>
            <person name="Grigoriev I.V."/>
            <person name="Spatafora J.W."/>
            <person name="Aime M.C."/>
        </authorList>
    </citation>
    <scope>NUCLEOTIDE SEQUENCE [LARGE SCALE GENOMIC DNA]</scope>
    <source>
        <strain evidence="10 11">MCA 5214</strain>
    </source>
</reference>
<dbReference type="Proteomes" id="UP000245884">
    <property type="component" value="Unassembled WGS sequence"/>
</dbReference>
<accession>A0A316UQX9</accession>
<feature type="region of interest" description="Disordered" evidence="8">
    <location>
        <begin position="145"/>
        <end position="171"/>
    </location>
</feature>
<feature type="compositionally biased region" description="Polar residues" evidence="8">
    <location>
        <begin position="836"/>
        <end position="851"/>
    </location>
</feature>
<dbReference type="AlphaFoldDB" id="A0A316UQX9"/>
<dbReference type="Pfam" id="PF10744">
    <property type="entry name" value="Med1"/>
    <property type="match status" value="1"/>
</dbReference>
<feature type="compositionally biased region" description="Low complexity" evidence="8">
    <location>
        <begin position="817"/>
        <end position="828"/>
    </location>
</feature>
<feature type="region of interest" description="Disordered" evidence="8">
    <location>
        <begin position="84"/>
        <end position="105"/>
    </location>
</feature>
<organism evidence="10 11">
    <name type="scientific">Jaminaea rosea</name>
    <dbReference type="NCBI Taxonomy" id="1569628"/>
    <lineage>
        <taxon>Eukaryota</taxon>
        <taxon>Fungi</taxon>
        <taxon>Dikarya</taxon>
        <taxon>Basidiomycota</taxon>
        <taxon>Ustilaginomycotina</taxon>
        <taxon>Exobasidiomycetes</taxon>
        <taxon>Microstromatales</taxon>
        <taxon>Microstromatales incertae sedis</taxon>
        <taxon>Jaminaea</taxon>
    </lineage>
</organism>
<evidence type="ECO:0000256" key="1">
    <source>
        <dbReference type="ARBA" id="ARBA00004123"/>
    </source>
</evidence>
<keyword evidence="3 7" id="KW-0805">Transcription regulation</keyword>
<proteinExistence type="inferred from homology"/>
<keyword evidence="6 7" id="KW-0539">Nucleus</keyword>
<dbReference type="InterPro" id="IPR019680">
    <property type="entry name" value="Mediator_Med1"/>
</dbReference>
<evidence type="ECO:0000256" key="4">
    <source>
        <dbReference type="ARBA" id="ARBA00023159"/>
    </source>
</evidence>
<feature type="domain" description="Mediator complex subunit Med1" evidence="9">
    <location>
        <begin position="444"/>
        <end position="590"/>
    </location>
</feature>
<dbReference type="GO" id="GO:0045944">
    <property type="term" value="P:positive regulation of transcription by RNA polymerase II"/>
    <property type="evidence" value="ECO:0007669"/>
    <property type="project" value="UniProtKB-ARBA"/>
</dbReference>
<dbReference type="GO" id="GO:0016592">
    <property type="term" value="C:mediator complex"/>
    <property type="evidence" value="ECO:0007669"/>
    <property type="project" value="InterPro"/>
</dbReference>
<protein>
    <recommendedName>
        <fullName evidence="7">Mediator of RNA polymerase II transcription subunit 1</fullName>
    </recommendedName>
    <alternativeName>
        <fullName evidence="7">Mediator complex subunit 1</fullName>
    </alternativeName>
</protein>
<evidence type="ECO:0000256" key="7">
    <source>
        <dbReference type="RuleBase" id="RU364059"/>
    </source>
</evidence>
<feature type="compositionally biased region" description="Low complexity" evidence="8">
    <location>
        <begin position="862"/>
        <end position="881"/>
    </location>
</feature>
<dbReference type="EMBL" id="KZ819667">
    <property type="protein sequence ID" value="PWN27702.1"/>
    <property type="molecule type" value="Genomic_DNA"/>
</dbReference>
<dbReference type="GeneID" id="37027947"/>
<evidence type="ECO:0000256" key="2">
    <source>
        <dbReference type="ARBA" id="ARBA00006210"/>
    </source>
</evidence>
<feature type="compositionally biased region" description="Polar residues" evidence="8">
    <location>
        <begin position="84"/>
        <end position="96"/>
    </location>
</feature>
<comment type="subcellular location">
    <subcellularLocation>
        <location evidence="1 7">Nucleus</location>
    </subcellularLocation>
</comment>
<keyword evidence="11" id="KW-1185">Reference proteome</keyword>
<evidence type="ECO:0000256" key="6">
    <source>
        <dbReference type="ARBA" id="ARBA00023242"/>
    </source>
</evidence>
<evidence type="ECO:0000313" key="11">
    <source>
        <dbReference type="Proteomes" id="UP000245884"/>
    </source>
</evidence>
<dbReference type="OrthoDB" id="3351202at2759"/>
<keyword evidence="5 7" id="KW-0804">Transcription</keyword>
<keyword evidence="4 7" id="KW-0010">Activator</keyword>
<name>A0A316UQX9_9BASI</name>
<evidence type="ECO:0000256" key="3">
    <source>
        <dbReference type="ARBA" id="ARBA00023015"/>
    </source>
</evidence>
<evidence type="ECO:0000256" key="8">
    <source>
        <dbReference type="SAM" id="MobiDB-lite"/>
    </source>
</evidence>
<gene>
    <name evidence="10" type="ORF">BDZ90DRAFT_232106</name>
</gene>
<feature type="region of interest" description="Disordered" evidence="8">
    <location>
        <begin position="262"/>
        <end position="290"/>
    </location>
</feature>
<feature type="region of interest" description="Disordered" evidence="8">
    <location>
        <begin position="779"/>
        <end position="950"/>
    </location>
</feature>
<evidence type="ECO:0000259" key="9">
    <source>
        <dbReference type="Pfam" id="PF10744"/>
    </source>
</evidence>
<comment type="function">
    <text evidence="7">Component of the Mediator complex, a coactivator involved in the regulated transcription of nearly all RNA polymerase II-dependent genes. Mediator functions as a bridge to convey information from gene-specific regulatory proteins to the basal RNA polymerase II transcription machinery. Mediator is recruited to promoters by direct interactions with regulatory proteins and serves as a scaffold for the assembly of a functional preinitiation complex with RNA polymerase II and the general transcription factors.</text>
</comment>
<sequence>MPDNSRPTIYSQLHQAQASLERLRGVPAHRFHLLDEQVGSALQASSSSSTAAQPSLSRHNFQKVISSLRQATRSFANTTVKDVQAQSAGQEALSGTSSSSSSNLDRYTSLLREQSQHVAQLASSLDPLEDLSKLIGEADSRVLPPALHVGPLRPSRIAAGKRKRDDSPETLQPASVDEAAAIMAALSSSIDTLAKALGLETFAEAHTVDTAKADSDEYELHTHTLTQGGRILVIDLDLGASKRQGMVLPLVKVRVSFATDNSTAASNSMANSPPPKLSESGSHASKLSASDSSNSLHFKHAKLANALRQDLGDIAQLLFGLSQDGEGQTDGGMSTEERRIRQAVAAWQKLRKSIAALARIDRLSSSSASNGGKEPVNLFTHIRQVGEAVCHAASKPEELPCGPISVTEAAPLTRILLSSQAPKMPPLALDLSIDEYDRSEGGEQLQRDEQLGTLPSSQLSFVARLEPPLVLPRRLAARLGNIVGLAPTSTASLNSRRDDQDITALLGSSNGATKDPSSYDSLLCQQPGPSLPPSQSVSSQQVTLRPSLFHAPSPAILVSYFPFSTLRQLWEAVGVLQQGCALARLLRPVVMRCVDQEAAAAQTNQANQAQAEVTLDDLLRPPSGPTVMDLTLDDARHAASTGINLSSHLFDSKSGQMLHLSATIRYKVHENEWKIQARVARDSFMLGGRGQGFVAKEMDEQRAADISAKLASSGGLTDACEDIVRWAKGEEAEKGSLTFEPPGAVVGAEEEDAIMESVDVPASATALCAAEEDATMASKGAEAAVATKEEAVPSAPKQEEEDAPLPSSSTAAHSKPARGSSPPSGRPILPRRRSSQRSADGTTGNEVANSRSPPPPLTMRGTSPPASSSSAKLASPTSPTTGMKRRGSRQGTGEDDAAAPRRSPTTRRNAVKREPDEPILGQRQSSPTSGAGAGGPATRRRSHSSRGTGV</sequence>